<evidence type="ECO:0000259" key="1">
    <source>
        <dbReference type="Pfam" id="PF13157"/>
    </source>
</evidence>
<dbReference type="OrthoDB" id="2971219at2"/>
<name>A0A511WTH3_9BACI</name>
<organism evidence="2 3">
    <name type="scientific">Halobacillus faecis</name>
    <dbReference type="NCBI Taxonomy" id="360184"/>
    <lineage>
        <taxon>Bacteria</taxon>
        <taxon>Bacillati</taxon>
        <taxon>Bacillota</taxon>
        <taxon>Bacilli</taxon>
        <taxon>Bacillales</taxon>
        <taxon>Bacillaceae</taxon>
        <taxon>Halobacillus</taxon>
    </lineage>
</organism>
<reference evidence="2 3" key="1">
    <citation type="submission" date="2019-07" db="EMBL/GenBank/DDBJ databases">
        <title>Whole genome shotgun sequence of Halobacillus faecis NBRC 103569.</title>
        <authorList>
            <person name="Hosoyama A."/>
            <person name="Uohara A."/>
            <person name="Ohji S."/>
            <person name="Ichikawa N."/>
        </authorList>
    </citation>
    <scope>NUCLEOTIDE SEQUENCE [LARGE SCALE GENOMIC DNA]</scope>
    <source>
        <strain evidence="2 3">NBRC 103569</strain>
    </source>
</reference>
<gene>
    <name evidence="2" type="ORF">HFA01_19430</name>
</gene>
<dbReference type="RefSeq" id="WP_146815597.1">
    <property type="nucleotide sequence ID" value="NZ_BJYD01000017.1"/>
</dbReference>
<evidence type="ECO:0000313" key="2">
    <source>
        <dbReference type="EMBL" id="GEN53681.1"/>
    </source>
</evidence>
<keyword evidence="3" id="KW-1185">Reference proteome</keyword>
<evidence type="ECO:0000313" key="3">
    <source>
        <dbReference type="Proteomes" id="UP000321886"/>
    </source>
</evidence>
<comment type="caution">
    <text evidence="2">The sequence shown here is derived from an EMBL/GenBank/DDBJ whole genome shotgun (WGS) entry which is preliminary data.</text>
</comment>
<accession>A0A511WTH3</accession>
<dbReference type="Proteomes" id="UP000321886">
    <property type="component" value="Unassembled WGS sequence"/>
</dbReference>
<dbReference type="Pfam" id="PF13157">
    <property type="entry name" value="Enas"/>
    <property type="match status" value="1"/>
</dbReference>
<dbReference type="AlphaFoldDB" id="A0A511WTH3"/>
<feature type="domain" description="Endospore appendages core" evidence="1">
    <location>
        <begin position="70"/>
        <end position="173"/>
    </location>
</feature>
<protein>
    <recommendedName>
        <fullName evidence="1">Endospore appendages core domain-containing protein</fullName>
    </recommendedName>
</protein>
<proteinExistence type="predicted"/>
<dbReference type="InterPro" id="IPR025055">
    <property type="entry name" value="Ena_core"/>
</dbReference>
<dbReference type="EMBL" id="BJYD01000017">
    <property type="protein sequence ID" value="GEN53681.1"/>
    <property type="molecule type" value="Genomic_DNA"/>
</dbReference>
<sequence length="179" mass="20075">MINYQEGKHYDCMGKCSCTNRKEDKEGMKHHQYDKCKMPTKDLFDDRCPDKVKGFNLCNKRNELRCFKQCQPISQPCGTTDAELEFFNYFTNRTNFNFSGLVVVKNTGGCSMVVEVTDRVGMGSEVATVNPGASIPIFVEGLVSLDIACNPSEEELLVSPTCDGEIIFDLEYCATKTCL</sequence>